<dbReference type="Proteomes" id="UP000271098">
    <property type="component" value="Unassembled WGS sequence"/>
</dbReference>
<evidence type="ECO:0000313" key="3">
    <source>
        <dbReference type="EMBL" id="VDN25854.1"/>
    </source>
</evidence>
<sequence length="256" mass="28103">MDAISCVLLLAVLLVQTREVTTFGCCPVPVPCLSCKCTPCVPQPCPLPPPPVICPPLPPPCPPPPICPPPIECPPPVICPLPPPPPPPCPPPPPVLPCPPAAPMPMPVYVAPVINDCCCMCATPCLYSRMKMHGARLFFPTHDARLDRDPKCNNVALKEIMEEVTLKFYCYVFISSKVSSISEHALRILLVNLQNMVDDPTITKRAIQRAAEEKLAKKFNVICSKQDFSYVAYTDNFCQLSNQDITCYAFRPLPEL</sequence>
<dbReference type="Pfam" id="PF04155">
    <property type="entry name" value="Ground-like"/>
    <property type="match status" value="1"/>
</dbReference>
<reference evidence="3 4" key="2">
    <citation type="submission" date="2018-11" db="EMBL/GenBank/DDBJ databases">
        <authorList>
            <consortium name="Pathogen Informatics"/>
        </authorList>
    </citation>
    <scope>NUCLEOTIDE SEQUENCE [LARGE SCALE GENOMIC DNA]</scope>
</reference>
<organism evidence="5">
    <name type="scientific">Gongylonema pulchrum</name>
    <dbReference type="NCBI Taxonomy" id="637853"/>
    <lineage>
        <taxon>Eukaryota</taxon>
        <taxon>Metazoa</taxon>
        <taxon>Ecdysozoa</taxon>
        <taxon>Nematoda</taxon>
        <taxon>Chromadorea</taxon>
        <taxon>Rhabditida</taxon>
        <taxon>Spirurina</taxon>
        <taxon>Spiruromorpha</taxon>
        <taxon>Spiruroidea</taxon>
        <taxon>Gongylonematidae</taxon>
        <taxon>Gongylonema</taxon>
    </lineage>
</organism>
<evidence type="ECO:0000256" key="1">
    <source>
        <dbReference type="SAM" id="SignalP"/>
    </source>
</evidence>
<feature type="signal peptide" evidence="1">
    <location>
        <begin position="1"/>
        <end position="22"/>
    </location>
</feature>
<name>A0A183E320_9BILA</name>
<proteinExistence type="predicted"/>
<dbReference type="InterPro" id="IPR007284">
    <property type="entry name" value="Ground-like_dom"/>
</dbReference>
<dbReference type="EMBL" id="UYRT01082339">
    <property type="protein sequence ID" value="VDN25854.1"/>
    <property type="molecule type" value="Genomic_DNA"/>
</dbReference>
<evidence type="ECO:0000313" key="4">
    <source>
        <dbReference type="Proteomes" id="UP000271098"/>
    </source>
</evidence>
<evidence type="ECO:0000259" key="2">
    <source>
        <dbReference type="Pfam" id="PF04155"/>
    </source>
</evidence>
<gene>
    <name evidence="3" type="ORF">GPUH_LOCUS15361</name>
</gene>
<dbReference type="OrthoDB" id="5858182at2759"/>
<feature type="domain" description="Ground-like" evidence="2">
    <location>
        <begin position="149"/>
        <end position="250"/>
    </location>
</feature>
<protein>
    <submittedName>
        <fullName evidence="5">Ground-like domain-containing protein</fullName>
    </submittedName>
</protein>
<reference evidence="5" key="1">
    <citation type="submission" date="2016-06" db="UniProtKB">
        <authorList>
            <consortium name="WormBaseParasite"/>
        </authorList>
    </citation>
    <scope>IDENTIFICATION</scope>
</reference>
<feature type="chain" id="PRO_5043138993" evidence="1">
    <location>
        <begin position="23"/>
        <end position="256"/>
    </location>
</feature>
<keyword evidence="4" id="KW-1185">Reference proteome</keyword>
<keyword evidence="1" id="KW-0732">Signal</keyword>
<dbReference type="AlphaFoldDB" id="A0A183E320"/>
<accession>A0A183E320</accession>
<evidence type="ECO:0000313" key="5">
    <source>
        <dbReference type="WBParaSite" id="GPUH_0001538101-mRNA-1"/>
    </source>
</evidence>
<dbReference type="WBParaSite" id="GPUH_0001538101-mRNA-1">
    <property type="protein sequence ID" value="GPUH_0001538101-mRNA-1"/>
    <property type="gene ID" value="GPUH_0001538101"/>
</dbReference>